<proteinExistence type="evidence at transcript level"/>
<evidence type="ECO:0000313" key="8">
    <source>
        <dbReference type="EMBL" id="JAV02086.1"/>
    </source>
</evidence>
<evidence type="ECO:0000256" key="1">
    <source>
        <dbReference type="ARBA" id="ARBA00005964"/>
    </source>
</evidence>
<comment type="similarity">
    <text evidence="1 6">Belongs to the type-B carboxylesterase/lipase family.</text>
</comment>
<keyword evidence="2" id="KW-0719">Serine esterase</keyword>
<evidence type="ECO:0000256" key="3">
    <source>
        <dbReference type="ARBA" id="ARBA00022801"/>
    </source>
</evidence>
<dbReference type="GO" id="GO:0052689">
    <property type="term" value="F:carboxylic ester hydrolase activity"/>
    <property type="evidence" value="ECO:0007669"/>
    <property type="project" value="UniProtKB-KW"/>
</dbReference>
<keyword evidence="4" id="KW-1015">Disulfide bond</keyword>
<dbReference type="GeneID" id="105391709"/>
<evidence type="ECO:0000256" key="5">
    <source>
        <dbReference type="ARBA" id="ARBA00023180"/>
    </source>
</evidence>
<dbReference type="Gene3D" id="3.40.50.1820">
    <property type="entry name" value="alpha/beta hydrolase"/>
    <property type="match status" value="1"/>
</dbReference>
<sequence>MARVKVEQGLLEGAWCENAEGKYFAFRGIPYAKPPVGELRFKAPCEPEPWEGVRDATLPGPVCPQYNERLDRMEPGSEDCLRLNVYTTCLPPAPPRPVLLWLHGGGFYTGSGNDDFYGPEFIVARDVILVTINYRLEVLGFLCLDTPEVPGNAGLKDQVAAMRWVKTNIAAFGGDPQNITIFGCSAGSASTSLHLVSKMSEGLFSKAICQSGVCLNEWSYNLYARQRAFQLGKQLGKDTEDPDELLEFLRSLPATSLTNIKLPPLPNVFYDLCDGILFGPVVEKPEPGADTFLSALPPDAVRAGVAPVPLMLGYTSAEGIETARNYQLLLQFLATPGAVLPRELKLQWPMDRIQEADEKIRQYYFDGQPITQKSVQQIVNLHTDAIFVYNIRRFAKAACRNAPVFVYKFVAESDRNYTKRSYHMDKIRGVCHADELHYLFHVTCYDLPLSDESRRIIEQTVTLWTNFAKTGNPTPDNDLETWSPFTEATQNVYIIGKDLRCVANEDIDNMRFWDQIYGQAEIM</sequence>
<evidence type="ECO:0000256" key="2">
    <source>
        <dbReference type="ARBA" id="ARBA00022487"/>
    </source>
</evidence>
<reference evidence="8" key="1">
    <citation type="submission" date="2016-08" db="EMBL/GenBank/DDBJ databases">
        <title>Transcriptome of the diamond-back moth (Plutella xylostella).</title>
        <authorList>
            <person name="He P."/>
        </authorList>
    </citation>
    <scope>NUCLEOTIDE SEQUENCE</scope>
    <source>
        <strain evidence="8">Lab strain</strain>
        <tissue evidence="8">Multi</tissue>
    </source>
</reference>
<accession>A0A1L8D6K5</accession>
<dbReference type="InterPro" id="IPR002018">
    <property type="entry name" value="CarbesteraseB"/>
</dbReference>
<organism evidence="8">
    <name type="scientific">Plutella xylostella</name>
    <name type="common">Diamondback moth</name>
    <name type="synonym">Plutella maculipennis</name>
    <dbReference type="NCBI Taxonomy" id="51655"/>
    <lineage>
        <taxon>Eukaryota</taxon>
        <taxon>Metazoa</taxon>
        <taxon>Ecdysozoa</taxon>
        <taxon>Arthropoda</taxon>
        <taxon>Hexapoda</taxon>
        <taxon>Insecta</taxon>
        <taxon>Pterygota</taxon>
        <taxon>Neoptera</taxon>
        <taxon>Endopterygota</taxon>
        <taxon>Lepidoptera</taxon>
        <taxon>Glossata</taxon>
        <taxon>Ditrysia</taxon>
        <taxon>Yponomeutoidea</taxon>
        <taxon>Plutellidae</taxon>
        <taxon>Plutella</taxon>
    </lineage>
</organism>
<protein>
    <recommendedName>
        <fullName evidence="6">Carboxylic ester hydrolase</fullName>
        <ecNumber evidence="6">3.1.1.-</ecNumber>
    </recommendedName>
</protein>
<dbReference type="InterPro" id="IPR019826">
    <property type="entry name" value="Carboxylesterase_B_AS"/>
</dbReference>
<dbReference type="PROSITE" id="PS00122">
    <property type="entry name" value="CARBOXYLESTERASE_B_1"/>
    <property type="match status" value="1"/>
</dbReference>
<dbReference type="KEGG" id="pxy:105391709"/>
<dbReference type="Pfam" id="PF00135">
    <property type="entry name" value="COesterase"/>
    <property type="match status" value="1"/>
</dbReference>
<name>A0A1L8D6K5_PLUXY</name>
<dbReference type="EMBL" id="GEYN01000043">
    <property type="protein sequence ID" value="JAV02086.1"/>
    <property type="molecule type" value="mRNA"/>
</dbReference>
<dbReference type="EC" id="3.1.1.-" evidence="6"/>
<dbReference type="SUPFAM" id="SSF53474">
    <property type="entry name" value="alpha/beta-Hydrolases"/>
    <property type="match status" value="1"/>
</dbReference>
<feature type="domain" description="Carboxylesterase type B" evidence="7">
    <location>
        <begin position="3"/>
        <end position="500"/>
    </location>
</feature>
<dbReference type="PANTHER" id="PTHR11559">
    <property type="entry name" value="CARBOXYLESTERASE"/>
    <property type="match status" value="1"/>
</dbReference>
<keyword evidence="5" id="KW-0325">Glycoprotein</keyword>
<dbReference type="InterPro" id="IPR029058">
    <property type="entry name" value="AB_hydrolase_fold"/>
</dbReference>
<dbReference type="AlphaFoldDB" id="A0A1L8D6K5"/>
<evidence type="ECO:0000259" key="7">
    <source>
        <dbReference type="Pfam" id="PF00135"/>
    </source>
</evidence>
<evidence type="ECO:0000256" key="4">
    <source>
        <dbReference type="ARBA" id="ARBA00023157"/>
    </source>
</evidence>
<keyword evidence="3 6" id="KW-0378">Hydrolase</keyword>
<evidence type="ECO:0000256" key="6">
    <source>
        <dbReference type="RuleBase" id="RU361235"/>
    </source>
</evidence>
<dbReference type="InterPro" id="IPR050309">
    <property type="entry name" value="Type-B_Carboxylest/Lipase"/>
</dbReference>
<dbReference type="OrthoDB" id="19653at2759"/>